<proteinExistence type="predicted"/>
<reference evidence="1 2" key="1">
    <citation type="submission" date="2021-06" db="EMBL/GenBank/DDBJ databases">
        <authorList>
            <person name="Sun Q."/>
            <person name="Li D."/>
        </authorList>
    </citation>
    <scope>NUCLEOTIDE SEQUENCE [LARGE SCALE GENOMIC DNA]</scope>
    <source>
        <strain evidence="1 2">MSJ-40</strain>
    </source>
</reference>
<name>A0ABS6E9R7_9FIRM</name>
<keyword evidence="2" id="KW-1185">Reference proteome</keyword>
<sequence length="114" mass="13436">MLIIEGVDMPTPTDYDIDDEEISKADRNANAYMLKEQVAFKYKLNLKWAMLTPEETKKLSRVKKKNSFNVSFIDLENERVTKEFYAGTLSARGMQYKDGKILYWKDVRMNIIER</sequence>
<gene>
    <name evidence="1" type="ORF">KQI42_15925</name>
</gene>
<accession>A0ABS6E9R7</accession>
<dbReference type="RefSeq" id="WP_216521210.1">
    <property type="nucleotide sequence ID" value="NZ_JAHLPM010000015.1"/>
</dbReference>
<dbReference type="Proteomes" id="UP000749471">
    <property type="component" value="Unassembled WGS sequence"/>
</dbReference>
<evidence type="ECO:0000313" key="1">
    <source>
        <dbReference type="EMBL" id="MBU5439504.1"/>
    </source>
</evidence>
<organism evidence="1 2">
    <name type="scientific">Tissierella simiarum</name>
    <dbReference type="NCBI Taxonomy" id="2841534"/>
    <lineage>
        <taxon>Bacteria</taxon>
        <taxon>Bacillati</taxon>
        <taxon>Bacillota</taxon>
        <taxon>Tissierellia</taxon>
        <taxon>Tissierellales</taxon>
        <taxon>Tissierellaceae</taxon>
        <taxon>Tissierella</taxon>
    </lineage>
</organism>
<evidence type="ECO:0000313" key="2">
    <source>
        <dbReference type="Proteomes" id="UP000749471"/>
    </source>
</evidence>
<protein>
    <submittedName>
        <fullName evidence="1">Uncharacterized protein</fullName>
    </submittedName>
</protein>
<comment type="caution">
    <text evidence="1">The sequence shown here is derived from an EMBL/GenBank/DDBJ whole genome shotgun (WGS) entry which is preliminary data.</text>
</comment>
<dbReference type="EMBL" id="JAHLPM010000015">
    <property type="protein sequence ID" value="MBU5439504.1"/>
    <property type="molecule type" value="Genomic_DNA"/>
</dbReference>